<name>A0AAP7DL16_PAEAL</name>
<sequence>MGKELAGTPIDLGDGFYSYSWNLEIGEKETLSCFLSAGNLKVINAGFAPARYEPIYAMESFPRRINQWVISIINESGQRHITLYLIAKK</sequence>
<dbReference type="EMBL" id="JABFOR010000050">
    <property type="protein sequence ID" value="NOJ73615.1"/>
    <property type="molecule type" value="Genomic_DNA"/>
</dbReference>
<protein>
    <submittedName>
        <fullName evidence="1">Uncharacterized protein</fullName>
    </submittedName>
</protein>
<dbReference type="Proteomes" id="UP000552038">
    <property type="component" value="Unassembled WGS sequence"/>
</dbReference>
<proteinExistence type="predicted"/>
<evidence type="ECO:0000313" key="1">
    <source>
        <dbReference type="EMBL" id="NOJ73615.1"/>
    </source>
</evidence>
<accession>A0AAP7DL16</accession>
<gene>
    <name evidence="1" type="ORF">HMI46_24185</name>
</gene>
<dbReference type="AlphaFoldDB" id="A0AAP7DL16"/>
<evidence type="ECO:0000313" key="2">
    <source>
        <dbReference type="Proteomes" id="UP000552038"/>
    </source>
</evidence>
<organism evidence="1 2">
    <name type="scientific">Paenibacillus alvei</name>
    <name type="common">Bacillus alvei</name>
    <dbReference type="NCBI Taxonomy" id="44250"/>
    <lineage>
        <taxon>Bacteria</taxon>
        <taxon>Bacillati</taxon>
        <taxon>Bacillota</taxon>
        <taxon>Bacilli</taxon>
        <taxon>Bacillales</taxon>
        <taxon>Paenibacillaceae</taxon>
        <taxon>Paenibacillus</taxon>
    </lineage>
</organism>
<comment type="caution">
    <text evidence="1">The sequence shown here is derived from an EMBL/GenBank/DDBJ whole genome shotgun (WGS) entry which is preliminary data.</text>
</comment>
<reference evidence="1 2" key="1">
    <citation type="submission" date="2020-05" db="EMBL/GenBank/DDBJ databases">
        <title>Whole genome sequencing and identification of novel metabolites from Paenibacillus alvei strain JR949.</title>
        <authorList>
            <person name="Rajendhran J."/>
            <person name="Sree Pranav P."/>
            <person name="Mahalakshmi B."/>
            <person name="Karthikeyan R."/>
        </authorList>
    </citation>
    <scope>NUCLEOTIDE SEQUENCE [LARGE SCALE GENOMIC DNA]</scope>
    <source>
        <strain evidence="1 2">JR949</strain>
    </source>
</reference>
<dbReference type="RefSeq" id="WP_163979879.1">
    <property type="nucleotide sequence ID" value="NZ_JABFOR010000050.1"/>
</dbReference>